<comment type="caution">
    <text evidence="2">The sequence shown here is derived from an EMBL/GenBank/DDBJ whole genome shotgun (WGS) entry which is preliminary data.</text>
</comment>
<keyword evidence="1" id="KW-0472">Membrane</keyword>
<accession>A0A0F9UMC4</accession>
<dbReference type="EMBL" id="LAZR01000092">
    <property type="protein sequence ID" value="KKN92794.1"/>
    <property type="molecule type" value="Genomic_DNA"/>
</dbReference>
<feature type="transmembrane region" description="Helical" evidence="1">
    <location>
        <begin position="39"/>
        <end position="63"/>
    </location>
</feature>
<evidence type="ECO:0000256" key="1">
    <source>
        <dbReference type="SAM" id="Phobius"/>
    </source>
</evidence>
<feature type="transmembrane region" description="Helical" evidence="1">
    <location>
        <begin position="188"/>
        <end position="205"/>
    </location>
</feature>
<feature type="transmembrane region" description="Helical" evidence="1">
    <location>
        <begin position="241"/>
        <end position="259"/>
    </location>
</feature>
<name>A0A0F9UMC4_9ZZZZ</name>
<dbReference type="AlphaFoldDB" id="A0A0F9UMC4"/>
<protein>
    <submittedName>
        <fullName evidence="2">Uncharacterized protein</fullName>
    </submittedName>
</protein>
<feature type="transmembrane region" description="Helical" evidence="1">
    <location>
        <begin position="69"/>
        <end position="87"/>
    </location>
</feature>
<feature type="transmembrane region" description="Helical" evidence="1">
    <location>
        <begin position="107"/>
        <end position="126"/>
    </location>
</feature>
<gene>
    <name evidence="2" type="ORF">LCGC14_0205370</name>
</gene>
<keyword evidence="1" id="KW-1133">Transmembrane helix</keyword>
<keyword evidence="1" id="KW-0812">Transmembrane</keyword>
<evidence type="ECO:0000313" key="2">
    <source>
        <dbReference type="EMBL" id="KKN92794.1"/>
    </source>
</evidence>
<organism evidence="2">
    <name type="scientific">marine sediment metagenome</name>
    <dbReference type="NCBI Taxonomy" id="412755"/>
    <lineage>
        <taxon>unclassified sequences</taxon>
        <taxon>metagenomes</taxon>
        <taxon>ecological metagenomes</taxon>
    </lineage>
</organism>
<feature type="transmembrane region" description="Helical" evidence="1">
    <location>
        <begin position="211"/>
        <end position="229"/>
    </location>
</feature>
<reference evidence="2" key="1">
    <citation type="journal article" date="2015" name="Nature">
        <title>Complex archaea that bridge the gap between prokaryotes and eukaryotes.</title>
        <authorList>
            <person name="Spang A."/>
            <person name="Saw J.H."/>
            <person name="Jorgensen S.L."/>
            <person name="Zaremba-Niedzwiedzka K."/>
            <person name="Martijn J."/>
            <person name="Lind A.E."/>
            <person name="van Eijk R."/>
            <person name="Schleper C."/>
            <person name="Guy L."/>
            <person name="Ettema T.J."/>
        </authorList>
    </citation>
    <scope>NUCLEOTIDE SEQUENCE</scope>
</reference>
<sequence>MKKIFTSLVNWLVNRPGWLMLIADNTRLQSAPPERLGGAWWQVLALSAAWGVGQAGLWALAWNAPQGRAALPIMPVVAVLGVTFLWVYRRAAAALADAVVGGPDRPLGMAVIVAVWALILLTLRGWNEQSSAENPWWLVWLRPHGVLRPLLLAPLWGAWAMMATCLFCRRTYTSQPAVLAYADRCGPLATAAVMGGVLTLSIWYFNYLPWMQVTISGVTIVAAVIAGLVFSRRGRRLTREVLLATNLLTQTAFLLAYIANRI</sequence>
<feature type="transmembrane region" description="Helical" evidence="1">
    <location>
        <begin position="146"/>
        <end position="167"/>
    </location>
</feature>
<proteinExistence type="predicted"/>